<keyword evidence="11" id="KW-1185">Reference proteome</keyword>
<evidence type="ECO:0000256" key="4">
    <source>
        <dbReference type="ARBA" id="ARBA00022475"/>
    </source>
</evidence>
<feature type="transmembrane region" description="Helical" evidence="8">
    <location>
        <begin position="221"/>
        <end position="239"/>
    </location>
</feature>
<accession>A0A0D5LR69</accession>
<evidence type="ECO:0000256" key="5">
    <source>
        <dbReference type="ARBA" id="ARBA00022692"/>
    </source>
</evidence>
<dbReference type="Pfam" id="PF00892">
    <property type="entry name" value="EamA"/>
    <property type="match status" value="1"/>
</dbReference>
<evidence type="ECO:0000313" key="10">
    <source>
        <dbReference type="EMBL" id="AJY46616.1"/>
    </source>
</evidence>
<feature type="transmembrane region" description="Helical" evidence="8">
    <location>
        <begin position="189"/>
        <end position="209"/>
    </location>
</feature>
<dbReference type="HOGENOM" id="CLU_054508_1_0_5"/>
<feature type="transmembrane region" description="Helical" evidence="8">
    <location>
        <begin position="138"/>
        <end position="155"/>
    </location>
</feature>
<feature type="transmembrane region" description="Helical" evidence="8">
    <location>
        <begin position="49"/>
        <end position="70"/>
    </location>
</feature>
<proteinExistence type="inferred from homology"/>
<protein>
    <submittedName>
        <fullName evidence="10">Permease</fullName>
    </submittedName>
</protein>
<evidence type="ECO:0000313" key="11">
    <source>
        <dbReference type="Proteomes" id="UP000032611"/>
    </source>
</evidence>
<dbReference type="PANTHER" id="PTHR22911:SF137">
    <property type="entry name" value="SOLUTE CARRIER FAMILY 35 MEMBER G2-RELATED"/>
    <property type="match status" value="1"/>
</dbReference>
<evidence type="ECO:0000256" key="3">
    <source>
        <dbReference type="ARBA" id="ARBA00022448"/>
    </source>
</evidence>
<dbReference type="STRING" id="1486262.TM49_14520"/>
<dbReference type="SUPFAM" id="SSF103481">
    <property type="entry name" value="Multidrug resistance efflux transporter EmrE"/>
    <property type="match status" value="2"/>
</dbReference>
<keyword evidence="5 8" id="KW-0812">Transmembrane</keyword>
<dbReference type="RefSeq" id="WP_045682297.1">
    <property type="nucleotide sequence ID" value="NZ_CP010803.1"/>
</dbReference>
<dbReference type="GO" id="GO:0005886">
    <property type="term" value="C:plasma membrane"/>
    <property type="evidence" value="ECO:0007669"/>
    <property type="project" value="UniProtKB-SubCell"/>
</dbReference>
<evidence type="ECO:0000256" key="2">
    <source>
        <dbReference type="ARBA" id="ARBA00007362"/>
    </source>
</evidence>
<feature type="domain" description="EamA" evidence="9">
    <location>
        <begin position="18"/>
        <end position="154"/>
    </location>
</feature>
<keyword evidence="4" id="KW-1003">Cell membrane</keyword>
<organism evidence="10 11">
    <name type="scientific">Martelella endophytica</name>
    <dbReference type="NCBI Taxonomy" id="1486262"/>
    <lineage>
        <taxon>Bacteria</taxon>
        <taxon>Pseudomonadati</taxon>
        <taxon>Pseudomonadota</taxon>
        <taxon>Alphaproteobacteria</taxon>
        <taxon>Hyphomicrobiales</taxon>
        <taxon>Aurantimonadaceae</taxon>
        <taxon>Martelella</taxon>
    </lineage>
</organism>
<feature type="transmembrane region" description="Helical" evidence="8">
    <location>
        <begin position="276"/>
        <end position="297"/>
    </location>
</feature>
<feature type="transmembrane region" description="Helical" evidence="8">
    <location>
        <begin position="20"/>
        <end position="37"/>
    </location>
</feature>
<dbReference type="PANTHER" id="PTHR22911">
    <property type="entry name" value="ACYL-MALONYL CONDENSING ENZYME-RELATED"/>
    <property type="match status" value="1"/>
</dbReference>
<name>A0A0D5LR69_MAREN</name>
<gene>
    <name evidence="10" type="ORF">TM49_14520</name>
</gene>
<keyword evidence="3" id="KW-0813">Transport</keyword>
<keyword evidence="6 8" id="KW-1133">Transmembrane helix</keyword>
<dbReference type="KEGG" id="mey:TM49_14520"/>
<evidence type="ECO:0000259" key="9">
    <source>
        <dbReference type="Pfam" id="PF00892"/>
    </source>
</evidence>
<comment type="similarity">
    <text evidence="2">Belongs to the EamA transporter family.</text>
</comment>
<evidence type="ECO:0000256" key="8">
    <source>
        <dbReference type="SAM" id="Phobius"/>
    </source>
</evidence>
<dbReference type="EMBL" id="CP010803">
    <property type="protein sequence ID" value="AJY46616.1"/>
    <property type="molecule type" value="Genomic_DNA"/>
</dbReference>
<feature type="transmembrane region" description="Helical" evidence="8">
    <location>
        <begin position="114"/>
        <end position="131"/>
    </location>
</feature>
<dbReference type="InterPro" id="IPR004626">
    <property type="entry name" value="RarD"/>
</dbReference>
<dbReference type="NCBIfam" id="TIGR00688">
    <property type="entry name" value="rarD"/>
    <property type="match status" value="1"/>
</dbReference>
<evidence type="ECO:0000256" key="6">
    <source>
        <dbReference type="ARBA" id="ARBA00022989"/>
    </source>
</evidence>
<dbReference type="InterPro" id="IPR037185">
    <property type="entry name" value="EmrE-like"/>
</dbReference>
<dbReference type="AlphaFoldDB" id="A0A0D5LR69"/>
<dbReference type="InterPro" id="IPR000620">
    <property type="entry name" value="EamA_dom"/>
</dbReference>
<evidence type="ECO:0000256" key="7">
    <source>
        <dbReference type="ARBA" id="ARBA00023136"/>
    </source>
</evidence>
<dbReference type="PATRIC" id="fig|1486262.3.peg.3001"/>
<keyword evidence="7 8" id="KW-0472">Membrane</keyword>
<reference evidence="10 11" key="1">
    <citation type="journal article" date="2015" name="Genome Announc.">
        <title>Complete genome sequence of Martelella endophytica YC6887, which has antifungal activity associated with a halophyte.</title>
        <authorList>
            <person name="Khan A."/>
            <person name="Khan H."/>
            <person name="Chung E.J."/>
            <person name="Hossain M.T."/>
            <person name="Chung Y.R."/>
        </authorList>
    </citation>
    <scope>NUCLEOTIDE SEQUENCE [LARGE SCALE GENOMIC DNA]</scope>
    <source>
        <strain evidence="10">YC6887</strain>
    </source>
</reference>
<dbReference type="Proteomes" id="UP000032611">
    <property type="component" value="Chromosome"/>
</dbReference>
<sequence>MADQAATPSASVGEDTPKGFALALTVYLMWGILPIYLKLVADLPPLEVLAHRIVWSIPFSAVIVAAARQGGEVRAALKKPRVVVMAGFCALFISLNWGTYIWAVSNQHTVDAALGYFINPLFSIALAAVVLREKLARGQIAAIALAAIAVAILTIETGRLPLVALVLPFSWGIYALLRRTVPVGGNPGFMLEVLIMALPALAYIVWLEATGAGHLFSSPRTALLLVGCGAVTAIPLMIYANAAKLLRLSTIGIMQYIAPSAIFLVAIFIFREPLQASKLAAFALIWTALVVYTWSMLKARRRLRMASVKAG</sequence>
<feature type="transmembrane region" description="Helical" evidence="8">
    <location>
        <begin position="82"/>
        <end position="102"/>
    </location>
</feature>
<evidence type="ECO:0000256" key="1">
    <source>
        <dbReference type="ARBA" id="ARBA00004651"/>
    </source>
</evidence>
<feature type="transmembrane region" description="Helical" evidence="8">
    <location>
        <begin position="251"/>
        <end position="270"/>
    </location>
</feature>
<feature type="transmembrane region" description="Helical" evidence="8">
    <location>
        <begin position="161"/>
        <end position="177"/>
    </location>
</feature>
<comment type="subcellular location">
    <subcellularLocation>
        <location evidence="1">Cell membrane</location>
        <topology evidence="1">Multi-pass membrane protein</topology>
    </subcellularLocation>
</comment>
<dbReference type="OrthoDB" id="369870at2"/>